<proteinExistence type="predicted"/>
<dbReference type="Pfam" id="PF03432">
    <property type="entry name" value="Relaxase"/>
    <property type="match status" value="1"/>
</dbReference>
<evidence type="ECO:0000313" key="3">
    <source>
        <dbReference type="EMBL" id="MFC4195269.1"/>
    </source>
</evidence>
<organism evidence="3 4">
    <name type="scientific">Pedobacter jamesrossensis</name>
    <dbReference type="NCBI Taxonomy" id="1908238"/>
    <lineage>
        <taxon>Bacteria</taxon>
        <taxon>Pseudomonadati</taxon>
        <taxon>Bacteroidota</taxon>
        <taxon>Sphingobacteriia</taxon>
        <taxon>Sphingobacteriales</taxon>
        <taxon>Sphingobacteriaceae</taxon>
        <taxon>Pedobacter</taxon>
    </lineage>
</organism>
<comment type="caution">
    <text evidence="3">The sequence shown here is derived from an EMBL/GenBank/DDBJ whole genome shotgun (WGS) entry which is preliminary data.</text>
</comment>
<feature type="domain" description="MobA/VirD2-like nuclease" evidence="2">
    <location>
        <begin position="31"/>
        <end position="151"/>
    </location>
</feature>
<name>A0ABV8NFP8_9SPHI</name>
<protein>
    <submittedName>
        <fullName evidence="3">Relaxase/mobilization nuclease domain-containing protein</fullName>
    </submittedName>
</protein>
<dbReference type="EMBL" id="JBHSBY010000007">
    <property type="protein sequence ID" value="MFC4195269.1"/>
    <property type="molecule type" value="Genomic_DNA"/>
</dbReference>
<feature type="region of interest" description="Disordered" evidence="1">
    <location>
        <begin position="283"/>
        <end position="338"/>
    </location>
</feature>
<sequence length="383" mass="43663">MIAKQKIHNGNNFIGAFDYNDKKMNHKYPQQRAELLDHNFVEYNREFVTKEILFLQRLRPKLTRDAYHVSLNFAPGDNLSKEQLVSIVKDYMKGMGFDDNLFSLWQHHDAEHCHAHLLVFRTRFDGTLVSDSNNYRRSEALCRQLELKYNLQVVKSSKEAQEKAPNKDEIEMMQRTGTLSNRILLQEKIKKSMAESSSILDFINNCRTQGVYLLFNQSKSTGRVSGITYLMDGGFMARGQALGNMFKWNNLTKTIDYEQSRDFQAISESNSGTKSRFATVLERHLPEDVSNKSNVNSDSRNSEHSIARNSGYNGNDGNVEKSGTEPKEADGLRNGNQKISQNTDVDLLHPLHSIGGSLYSAIGTANNAEIDDDHKNRRKRRGS</sequence>
<dbReference type="RefSeq" id="WP_378958574.1">
    <property type="nucleotide sequence ID" value="NZ_JBHRXC010000016.1"/>
</dbReference>
<evidence type="ECO:0000256" key="1">
    <source>
        <dbReference type="SAM" id="MobiDB-lite"/>
    </source>
</evidence>
<accession>A0ABV8NFP8</accession>
<reference evidence="4" key="1">
    <citation type="journal article" date="2019" name="Int. J. Syst. Evol. Microbiol.">
        <title>The Global Catalogue of Microorganisms (GCM) 10K type strain sequencing project: providing services to taxonomists for standard genome sequencing and annotation.</title>
        <authorList>
            <consortium name="The Broad Institute Genomics Platform"/>
            <consortium name="The Broad Institute Genome Sequencing Center for Infectious Disease"/>
            <person name="Wu L."/>
            <person name="Ma J."/>
        </authorList>
    </citation>
    <scope>NUCLEOTIDE SEQUENCE [LARGE SCALE GENOMIC DNA]</scope>
    <source>
        <strain evidence="4">CCM 8689</strain>
    </source>
</reference>
<dbReference type="InterPro" id="IPR005094">
    <property type="entry name" value="Endonuclease_MobA/VirD2"/>
</dbReference>
<gene>
    <name evidence="3" type="ORF">ACFOUY_01000</name>
</gene>
<evidence type="ECO:0000259" key="2">
    <source>
        <dbReference type="Pfam" id="PF03432"/>
    </source>
</evidence>
<evidence type="ECO:0000313" key="4">
    <source>
        <dbReference type="Proteomes" id="UP001595792"/>
    </source>
</evidence>
<dbReference type="Proteomes" id="UP001595792">
    <property type="component" value="Unassembled WGS sequence"/>
</dbReference>
<feature type="compositionally biased region" description="Basic and acidic residues" evidence="1">
    <location>
        <begin position="318"/>
        <end position="331"/>
    </location>
</feature>
<feature type="compositionally biased region" description="Polar residues" evidence="1">
    <location>
        <begin position="307"/>
        <end position="316"/>
    </location>
</feature>
<keyword evidence="4" id="KW-1185">Reference proteome</keyword>